<evidence type="ECO:0000259" key="1">
    <source>
        <dbReference type="PROSITE" id="PS51186"/>
    </source>
</evidence>
<dbReference type="AlphaFoldDB" id="A0A2P4YB66"/>
<keyword evidence="3" id="KW-1185">Reference proteome</keyword>
<dbReference type="FunFam" id="3.40.630.30:FF:000047">
    <property type="entry name" value="Acetyltransferase, GNAT family"/>
    <property type="match status" value="1"/>
</dbReference>
<protein>
    <submittedName>
        <fullName evidence="2">Gcn5-related n-acetyltransferase</fullName>
    </submittedName>
</protein>
<dbReference type="Proteomes" id="UP000237271">
    <property type="component" value="Unassembled WGS sequence"/>
</dbReference>
<dbReference type="GO" id="GO:0008999">
    <property type="term" value="F:protein-N-terminal-alanine acetyltransferase activity"/>
    <property type="evidence" value="ECO:0007669"/>
    <property type="project" value="TreeGrafter"/>
</dbReference>
<gene>
    <name evidence="2" type="ORF">PHPALM_7878</name>
</gene>
<dbReference type="InterPro" id="IPR051908">
    <property type="entry name" value="Ribosomal_N-acetyltransferase"/>
</dbReference>
<dbReference type="Pfam" id="PF13302">
    <property type="entry name" value="Acetyltransf_3"/>
    <property type="match status" value="1"/>
</dbReference>
<dbReference type="GO" id="GO:1990189">
    <property type="term" value="F:protein N-terminal-serine acetyltransferase activity"/>
    <property type="evidence" value="ECO:0007669"/>
    <property type="project" value="TreeGrafter"/>
</dbReference>
<dbReference type="InterPro" id="IPR000182">
    <property type="entry name" value="GNAT_dom"/>
</dbReference>
<organism evidence="2 3">
    <name type="scientific">Phytophthora palmivora</name>
    <dbReference type="NCBI Taxonomy" id="4796"/>
    <lineage>
        <taxon>Eukaryota</taxon>
        <taxon>Sar</taxon>
        <taxon>Stramenopiles</taxon>
        <taxon>Oomycota</taxon>
        <taxon>Peronosporomycetes</taxon>
        <taxon>Peronosporales</taxon>
        <taxon>Peronosporaceae</taxon>
        <taxon>Phytophthora</taxon>
    </lineage>
</organism>
<feature type="domain" description="N-acetyltransferase" evidence="1">
    <location>
        <begin position="53"/>
        <end position="196"/>
    </location>
</feature>
<dbReference type="Gene3D" id="3.40.630.30">
    <property type="match status" value="1"/>
</dbReference>
<reference evidence="2 3" key="1">
    <citation type="journal article" date="2017" name="Genome Biol. Evol.">
        <title>Phytophthora megakarya and P. palmivora, closely related causal agents of cacao black pod rot, underwent increases in genome sizes and gene numbers by different mechanisms.</title>
        <authorList>
            <person name="Ali S.S."/>
            <person name="Shao J."/>
            <person name="Lary D.J."/>
            <person name="Kronmiller B."/>
            <person name="Shen D."/>
            <person name="Strem M.D."/>
            <person name="Amoako-Attah I."/>
            <person name="Akrofi A.Y."/>
            <person name="Begoude B.A."/>
            <person name="Ten Hoopen G.M."/>
            <person name="Coulibaly K."/>
            <person name="Kebe B.I."/>
            <person name="Melnick R.L."/>
            <person name="Guiltinan M.J."/>
            <person name="Tyler B.M."/>
            <person name="Meinhardt L.W."/>
            <person name="Bailey B.A."/>
        </authorList>
    </citation>
    <scope>NUCLEOTIDE SEQUENCE [LARGE SCALE GENOMIC DNA]</scope>
    <source>
        <strain evidence="3">sbr112.9</strain>
    </source>
</reference>
<accession>A0A2P4YB66</accession>
<evidence type="ECO:0000313" key="3">
    <source>
        <dbReference type="Proteomes" id="UP000237271"/>
    </source>
</evidence>
<dbReference type="PANTHER" id="PTHR43441:SF2">
    <property type="entry name" value="FAMILY ACETYLTRANSFERASE, PUTATIVE (AFU_ORTHOLOGUE AFUA_7G00850)-RELATED"/>
    <property type="match status" value="1"/>
</dbReference>
<dbReference type="EMBL" id="NCKW01004096">
    <property type="protein sequence ID" value="POM75066.1"/>
    <property type="molecule type" value="Genomic_DNA"/>
</dbReference>
<dbReference type="InterPro" id="IPR016181">
    <property type="entry name" value="Acyl_CoA_acyltransferase"/>
</dbReference>
<dbReference type="PANTHER" id="PTHR43441">
    <property type="entry name" value="RIBOSOMAL-PROTEIN-SERINE ACETYLTRANSFERASE"/>
    <property type="match status" value="1"/>
</dbReference>
<dbReference type="SUPFAM" id="SSF55729">
    <property type="entry name" value="Acyl-CoA N-acyltransferases (Nat)"/>
    <property type="match status" value="1"/>
</dbReference>
<dbReference type="PROSITE" id="PS51186">
    <property type="entry name" value="GNAT"/>
    <property type="match status" value="1"/>
</dbReference>
<sequence>MAISGNSAPTLNEFGQPVGFALKDWCPPPFPPHKTLTGRYCSIEPLKADCHAQDVWNAQADDPSGARWTYLPNGPFSSLEEFETWCRNGEHSTDPQFYAVVVNGRAVGVVAYLRIVPNHGVIEIGHIYYSSQLAKTRAATEAMYLLAANAFQLGYRRYEWKCDSLNLPSRNAAARLGFTYEGTFRQLIVYKGRNRDTSWFSITDGDWNGGLKSAYERWLEPNNFDENGQQKLKLSELTASFVRTMMQ</sequence>
<dbReference type="OrthoDB" id="41238at2759"/>
<evidence type="ECO:0000313" key="2">
    <source>
        <dbReference type="EMBL" id="POM75066.1"/>
    </source>
</evidence>
<proteinExistence type="predicted"/>
<comment type="caution">
    <text evidence="2">The sequence shown here is derived from an EMBL/GenBank/DDBJ whole genome shotgun (WGS) entry which is preliminary data.</text>
</comment>
<name>A0A2P4YB66_9STRA</name>